<dbReference type="AlphaFoldDB" id="A0A1G8FXU5"/>
<organism evidence="3 4">
    <name type="scientific">Paraburkholderia phenazinium</name>
    <dbReference type="NCBI Taxonomy" id="60549"/>
    <lineage>
        <taxon>Bacteria</taxon>
        <taxon>Pseudomonadati</taxon>
        <taxon>Pseudomonadota</taxon>
        <taxon>Betaproteobacteria</taxon>
        <taxon>Burkholderiales</taxon>
        <taxon>Burkholderiaceae</taxon>
        <taxon>Paraburkholderia</taxon>
    </lineage>
</organism>
<evidence type="ECO:0000256" key="1">
    <source>
        <dbReference type="SAM" id="Phobius"/>
    </source>
</evidence>
<feature type="signal peptide" evidence="2">
    <location>
        <begin position="1"/>
        <end position="20"/>
    </location>
</feature>
<proteinExistence type="predicted"/>
<sequence length="744" mass="76762">MARSLALCCVLAGWIGGVHAQPAKPSAAAPRVAPASAAPRTVGFAEALSNLGNSVTTRSVALSSLGVRETTTLDAPGTSREYYFPVPAGVPIGNAQLQVDANYLRGDGGRTTMLVSIDGSPMLARALTQPQGDAAVMLGVGGEARPSGYVRVGLAWSSVINDAICADQTAIGNVLRVAPTTHLTYRYDTNDIKDLRTAWTALSQTPSIVIGAQQLNASSYDTAWRAAALLQRDGREPAIRTWPKVGDTIELGTIDMPAPLRALPAFAALAAGGSHRLANPAEVGALVVAAPGRVWPADLIVADDALRAALNTSLDALRTQAVSVSPDAAAAFDAWRERTVTPLVAPLAAGEARLVHIAGQATILVGDSKAIGVLAQAWRPVTVSNQLVVHEIDSAANGKSAVVALAALGGEPRTVDVLRLASWTASFDLGAVAGAGRLPDAVVLDLAGTPNTHGSGVVASVYFNDILIGAKLLGTQGRAQRIEAHIPRFALAARNLLRVSFQRQSDAGCATNQGYPVAVLPSSHLSLVQADGDANFTGMVARFASSATVLVPASYLANATETLPRIARLADATGVAPQRAVLTVTPDGQSAAPASPFLAVDVPLVEPKSHISVKDNGLTILGSDEHTLYDVSGVANLTGVGVIDVEHSGGTAGVVYRSVGSRAPVLPVALRLARGDVAVVDGSGVLKEIDTVHTGGVEQDDAATPWSRQWLSWAVPAALVGAFIALLLLAGYTRRHKQRKNGGE</sequence>
<gene>
    <name evidence="3" type="ORF">SAMN05216466_11440</name>
</gene>
<feature type="transmembrane region" description="Helical" evidence="1">
    <location>
        <begin position="710"/>
        <end position="730"/>
    </location>
</feature>
<keyword evidence="1" id="KW-1133">Transmembrane helix</keyword>
<evidence type="ECO:0000313" key="3">
    <source>
        <dbReference type="EMBL" id="SDH86951.1"/>
    </source>
</evidence>
<name>A0A1G8FXU5_9BURK</name>
<accession>A0A1G8FXU5</accession>
<evidence type="ECO:0000256" key="2">
    <source>
        <dbReference type="SAM" id="SignalP"/>
    </source>
</evidence>
<feature type="chain" id="PRO_5011586108" description="Cyclic di-GMP-binding protein" evidence="2">
    <location>
        <begin position="21"/>
        <end position="744"/>
    </location>
</feature>
<evidence type="ECO:0000313" key="4">
    <source>
        <dbReference type="Proteomes" id="UP000199706"/>
    </source>
</evidence>
<keyword evidence="1" id="KW-0812">Transmembrane</keyword>
<keyword evidence="1" id="KW-0472">Membrane</keyword>
<dbReference type="RefSeq" id="WP_244106252.1">
    <property type="nucleotide sequence ID" value="NZ_CADERL010000010.1"/>
</dbReference>
<dbReference type="EMBL" id="FNCJ01000014">
    <property type="protein sequence ID" value="SDH86951.1"/>
    <property type="molecule type" value="Genomic_DNA"/>
</dbReference>
<evidence type="ECO:0008006" key="5">
    <source>
        <dbReference type="Google" id="ProtNLM"/>
    </source>
</evidence>
<keyword evidence="2" id="KW-0732">Signal</keyword>
<protein>
    <recommendedName>
        <fullName evidence="5">Cyclic di-GMP-binding protein</fullName>
    </recommendedName>
</protein>
<dbReference type="Proteomes" id="UP000199706">
    <property type="component" value="Unassembled WGS sequence"/>
</dbReference>
<reference evidence="3 4" key="1">
    <citation type="submission" date="2016-10" db="EMBL/GenBank/DDBJ databases">
        <authorList>
            <person name="de Groot N.N."/>
        </authorList>
    </citation>
    <scope>NUCLEOTIDE SEQUENCE [LARGE SCALE GENOMIC DNA]</scope>
    <source>
        <strain evidence="3 4">LMG 2247</strain>
    </source>
</reference>